<dbReference type="Gene3D" id="1.10.530.10">
    <property type="match status" value="1"/>
</dbReference>
<dbReference type="InterPro" id="IPR023346">
    <property type="entry name" value="Lysozyme-like_dom_sf"/>
</dbReference>
<evidence type="ECO:0000313" key="2">
    <source>
        <dbReference type="EMBL" id="WIT13385.1"/>
    </source>
</evidence>
<sequence>MIYDHQVLASRYEKAFGKLTPSQYQGLDQILGYVQLDPDITDERWVAYLLATVKHECANQFHPITEFGAESYFAKYEPGTSIGQRLGNTEPGDGSRYKGRGYVQITGRANYQRVGQALGLGSALVKQPELALEPNVAYRIASLGMRMGLFTGRKLATYINDAQCDYLNARRIINGTDRAQDIAGYAQAFETALRAARLD</sequence>
<dbReference type="Proteomes" id="UP001177769">
    <property type="component" value="Chromosome"/>
</dbReference>
<proteinExistence type="predicted"/>
<protein>
    <recommendedName>
        <fullName evidence="1">Glycoside hydrolase family 19 catalytic domain-containing protein</fullName>
    </recommendedName>
</protein>
<dbReference type="GO" id="GO:0004568">
    <property type="term" value="F:chitinase activity"/>
    <property type="evidence" value="ECO:0007669"/>
    <property type="project" value="InterPro"/>
</dbReference>
<dbReference type="InterPro" id="IPR000726">
    <property type="entry name" value="Glyco_hydro_19_cat"/>
</dbReference>
<dbReference type="RefSeq" id="WP_285234497.1">
    <property type="nucleotide sequence ID" value="NZ_CP116346.1"/>
</dbReference>
<dbReference type="AlphaFoldDB" id="A0AA95SQE8"/>
<name>A0AA95SQE8_9BURK</name>
<evidence type="ECO:0000259" key="1">
    <source>
        <dbReference type="Pfam" id="PF00182"/>
    </source>
</evidence>
<gene>
    <name evidence="2" type="ORF">PFX98_07170</name>
</gene>
<keyword evidence="3" id="KW-1185">Reference proteome</keyword>
<organism evidence="2 3">
    <name type="scientific">Paucibacter sediminis</name>
    <dbReference type="NCBI Taxonomy" id="3019553"/>
    <lineage>
        <taxon>Bacteria</taxon>
        <taxon>Pseudomonadati</taxon>
        <taxon>Pseudomonadota</taxon>
        <taxon>Betaproteobacteria</taxon>
        <taxon>Burkholderiales</taxon>
        <taxon>Sphaerotilaceae</taxon>
        <taxon>Roseateles</taxon>
    </lineage>
</organism>
<reference evidence="2" key="1">
    <citation type="submission" date="2023-01" db="EMBL/GenBank/DDBJ databases">
        <title>Whole genome sequence of Paucibacter sp. S2-9 isolated from pond sediment.</title>
        <authorList>
            <person name="Jung J.Y."/>
        </authorList>
    </citation>
    <scope>NUCLEOTIDE SEQUENCE</scope>
    <source>
        <strain evidence="2">S2-9</strain>
    </source>
</reference>
<dbReference type="Pfam" id="PF00182">
    <property type="entry name" value="Glyco_hydro_19"/>
    <property type="match status" value="1"/>
</dbReference>
<dbReference type="GO" id="GO:0006032">
    <property type="term" value="P:chitin catabolic process"/>
    <property type="evidence" value="ECO:0007669"/>
    <property type="project" value="InterPro"/>
</dbReference>
<evidence type="ECO:0000313" key="3">
    <source>
        <dbReference type="Proteomes" id="UP001177769"/>
    </source>
</evidence>
<dbReference type="GO" id="GO:0016998">
    <property type="term" value="P:cell wall macromolecule catabolic process"/>
    <property type="evidence" value="ECO:0007669"/>
    <property type="project" value="InterPro"/>
</dbReference>
<dbReference type="SUPFAM" id="SSF53955">
    <property type="entry name" value="Lysozyme-like"/>
    <property type="match status" value="1"/>
</dbReference>
<dbReference type="EMBL" id="CP116346">
    <property type="protein sequence ID" value="WIT13385.1"/>
    <property type="molecule type" value="Genomic_DNA"/>
</dbReference>
<dbReference type="KEGG" id="pais:PFX98_07170"/>
<accession>A0AA95SQE8</accession>
<feature type="domain" description="Glycoside hydrolase family 19 catalytic" evidence="1">
    <location>
        <begin position="41"/>
        <end position="140"/>
    </location>
</feature>